<keyword evidence="11" id="KW-0812">Transmembrane</keyword>
<evidence type="ECO:0000256" key="1">
    <source>
        <dbReference type="ARBA" id="ARBA00004609"/>
    </source>
</evidence>
<proteinExistence type="inferred from homology"/>
<comment type="similarity">
    <text evidence="9">Belongs to the early nodulin-like (ENODL) family.</text>
</comment>
<reference evidence="15 16" key="1">
    <citation type="journal article" date="2019" name="Sci. Rep.">
        <title>A high-quality genome of Eragrostis curvula grass provides insights into Poaceae evolution and supports new strategies to enhance forage quality.</title>
        <authorList>
            <person name="Carballo J."/>
            <person name="Santos B.A.C.M."/>
            <person name="Zappacosta D."/>
            <person name="Garbus I."/>
            <person name="Selva J.P."/>
            <person name="Gallo C.A."/>
            <person name="Diaz A."/>
            <person name="Albertini E."/>
            <person name="Caccamo M."/>
            <person name="Echenique V."/>
        </authorList>
    </citation>
    <scope>NUCLEOTIDE SEQUENCE [LARGE SCALE GENOMIC DNA]</scope>
    <source>
        <strain evidence="16">cv. Victoria</strain>
        <tissue evidence="15">Leaf</tissue>
    </source>
</reference>
<evidence type="ECO:0000256" key="9">
    <source>
        <dbReference type="ARBA" id="ARBA00035011"/>
    </source>
</evidence>
<dbReference type="EMBL" id="RWGY01000632">
    <property type="protein sequence ID" value="TVU00166.1"/>
    <property type="molecule type" value="Genomic_DNA"/>
</dbReference>
<evidence type="ECO:0000256" key="10">
    <source>
        <dbReference type="SAM" id="MobiDB-lite"/>
    </source>
</evidence>
<comment type="caution">
    <text evidence="15">The sequence shown here is derived from an EMBL/GenBank/DDBJ whole genome shotgun (WGS) entry which is preliminary data.</text>
</comment>
<dbReference type="GO" id="GO:0009055">
    <property type="term" value="F:electron transfer activity"/>
    <property type="evidence" value="ECO:0007669"/>
    <property type="project" value="InterPro"/>
</dbReference>
<feature type="transmembrane region" description="Helical" evidence="11">
    <location>
        <begin position="186"/>
        <end position="207"/>
    </location>
</feature>
<organism evidence="15 16">
    <name type="scientific">Eragrostis curvula</name>
    <name type="common">weeping love grass</name>
    <dbReference type="NCBI Taxonomy" id="38414"/>
    <lineage>
        <taxon>Eukaryota</taxon>
        <taxon>Viridiplantae</taxon>
        <taxon>Streptophyta</taxon>
        <taxon>Embryophyta</taxon>
        <taxon>Tracheophyta</taxon>
        <taxon>Spermatophyta</taxon>
        <taxon>Magnoliopsida</taxon>
        <taxon>Liliopsida</taxon>
        <taxon>Poales</taxon>
        <taxon>Poaceae</taxon>
        <taxon>PACMAD clade</taxon>
        <taxon>Chloridoideae</taxon>
        <taxon>Eragrostideae</taxon>
        <taxon>Eragrostidinae</taxon>
        <taxon>Eragrostis</taxon>
    </lineage>
</organism>
<dbReference type="InterPro" id="IPR041846">
    <property type="entry name" value="ENL_dom"/>
</dbReference>
<dbReference type="PANTHER" id="PTHR33021:SF59">
    <property type="entry name" value="OS02G0162200 PROTEIN"/>
    <property type="match status" value="1"/>
</dbReference>
<evidence type="ECO:0000313" key="16">
    <source>
        <dbReference type="Proteomes" id="UP000324897"/>
    </source>
</evidence>
<dbReference type="AlphaFoldDB" id="A0A5J9V9Q2"/>
<evidence type="ECO:0000313" key="15">
    <source>
        <dbReference type="EMBL" id="TVU32685.1"/>
    </source>
</evidence>
<dbReference type="SUPFAM" id="SSF49503">
    <property type="entry name" value="Cupredoxins"/>
    <property type="match status" value="1"/>
</dbReference>
<evidence type="ECO:0000256" key="4">
    <source>
        <dbReference type="ARBA" id="ARBA00022729"/>
    </source>
</evidence>
<evidence type="ECO:0000259" key="13">
    <source>
        <dbReference type="PROSITE" id="PS51485"/>
    </source>
</evidence>
<keyword evidence="2" id="KW-1003">Cell membrane</keyword>
<feature type="chain" id="PRO_5033854818" description="Phytocyanin domain-containing protein" evidence="12">
    <location>
        <begin position="22"/>
        <end position="209"/>
    </location>
</feature>
<gene>
    <name evidence="15" type="ORF">EJB05_24428</name>
    <name evidence="14" type="ORF">EJB05_54424</name>
</gene>
<evidence type="ECO:0000256" key="8">
    <source>
        <dbReference type="ARBA" id="ARBA00023288"/>
    </source>
</evidence>
<evidence type="ECO:0000256" key="12">
    <source>
        <dbReference type="SAM" id="SignalP"/>
    </source>
</evidence>
<dbReference type="GO" id="GO:0098552">
    <property type="term" value="C:side of membrane"/>
    <property type="evidence" value="ECO:0007669"/>
    <property type="project" value="UniProtKB-KW"/>
</dbReference>
<dbReference type="Proteomes" id="UP000324897">
    <property type="component" value="Chromosome 1"/>
</dbReference>
<dbReference type="InterPro" id="IPR008972">
    <property type="entry name" value="Cupredoxin"/>
</dbReference>
<dbReference type="InterPro" id="IPR039391">
    <property type="entry name" value="Phytocyanin-like"/>
</dbReference>
<accession>A0A5J9V9Q2</accession>
<keyword evidence="7" id="KW-0325">Glycoprotein</keyword>
<dbReference type="PROSITE" id="PS51485">
    <property type="entry name" value="PHYTOCYANIN"/>
    <property type="match status" value="1"/>
</dbReference>
<evidence type="ECO:0000256" key="7">
    <source>
        <dbReference type="ARBA" id="ARBA00023180"/>
    </source>
</evidence>
<feature type="region of interest" description="Disordered" evidence="10">
    <location>
        <begin position="128"/>
        <end position="182"/>
    </location>
</feature>
<evidence type="ECO:0000256" key="11">
    <source>
        <dbReference type="SAM" id="Phobius"/>
    </source>
</evidence>
<dbReference type="CDD" id="cd11019">
    <property type="entry name" value="OsENODL1_like"/>
    <property type="match status" value="1"/>
</dbReference>
<feature type="signal peptide" evidence="12">
    <location>
        <begin position="1"/>
        <end position="21"/>
    </location>
</feature>
<keyword evidence="3" id="KW-0336">GPI-anchor</keyword>
<name>A0A5J9V9Q2_9POAL</name>
<dbReference type="InterPro" id="IPR003245">
    <property type="entry name" value="Phytocyanin_dom"/>
</dbReference>
<keyword evidence="11" id="KW-1133">Transmembrane helix</keyword>
<sequence length="209" mass="20998">MARCFGLGLACFVLLVAAAGATQYKVGGDNGWSVPDANAESFNTWAEKTSFQIGDDLLFVYPKDKDSVLLVEPSDYNACNTSSYDKKFTDGSTSVTLDHSGAFFFISGVEANCRANEKLIVMVAAGGNGSAPAPSQGSPSSPPSTPAPSNGGAAGAQAPPSTPNAPAAKNSTAKGKPSAGGNDKNGAGHIVAGVVASLVGCIVYATLAF</sequence>
<dbReference type="FunFam" id="2.60.40.420:FF:000066">
    <property type="entry name" value="Early nodulin-like protein 9"/>
    <property type="match status" value="1"/>
</dbReference>
<protein>
    <recommendedName>
        <fullName evidence="13">Phytocyanin domain-containing protein</fullName>
    </recommendedName>
</protein>
<evidence type="ECO:0000256" key="3">
    <source>
        <dbReference type="ARBA" id="ARBA00022622"/>
    </source>
</evidence>
<keyword evidence="6" id="KW-1015">Disulfide bond</keyword>
<dbReference type="GO" id="GO:0005886">
    <property type="term" value="C:plasma membrane"/>
    <property type="evidence" value="ECO:0007669"/>
    <property type="project" value="UniProtKB-SubCell"/>
</dbReference>
<dbReference type="EMBL" id="RWGY01000011">
    <property type="protein sequence ID" value="TVU32685.1"/>
    <property type="molecule type" value="Genomic_DNA"/>
</dbReference>
<comment type="subcellular location">
    <subcellularLocation>
        <location evidence="1">Cell membrane</location>
        <topology evidence="1">Lipid-anchor</topology>
        <topology evidence="1">GPI-anchor</topology>
    </subcellularLocation>
</comment>
<dbReference type="PANTHER" id="PTHR33021">
    <property type="entry name" value="BLUE COPPER PROTEIN"/>
    <property type="match status" value="1"/>
</dbReference>
<dbReference type="Gramene" id="TVU32685">
    <property type="protein sequence ID" value="TVU32685"/>
    <property type="gene ID" value="EJB05_24428"/>
</dbReference>
<evidence type="ECO:0000256" key="6">
    <source>
        <dbReference type="ARBA" id="ARBA00023157"/>
    </source>
</evidence>
<keyword evidence="4 12" id="KW-0732">Signal</keyword>
<dbReference type="Gene3D" id="2.60.40.420">
    <property type="entry name" value="Cupredoxins - blue copper proteins"/>
    <property type="match status" value="1"/>
</dbReference>
<keyword evidence="5 11" id="KW-0472">Membrane</keyword>
<evidence type="ECO:0000313" key="14">
    <source>
        <dbReference type="EMBL" id="TVU00166.1"/>
    </source>
</evidence>
<dbReference type="OrthoDB" id="691587at2759"/>
<feature type="compositionally biased region" description="Low complexity" evidence="10">
    <location>
        <begin position="130"/>
        <end position="139"/>
    </location>
</feature>
<feature type="compositionally biased region" description="Low complexity" evidence="10">
    <location>
        <begin position="147"/>
        <end position="159"/>
    </location>
</feature>
<dbReference type="Gramene" id="TVU00166">
    <property type="protein sequence ID" value="TVU00166"/>
    <property type="gene ID" value="EJB05_54424"/>
</dbReference>
<keyword evidence="8" id="KW-0449">Lipoprotein</keyword>
<evidence type="ECO:0000256" key="2">
    <source>
        <dbReference type="ARBA" id="ARBA00022475"/>
    </source>
</evidence>
<dbReference type="Pfam" id="PF02298">
    <property type="entry name" value="Cu_bind_like"/>
    <property type="match status" value="1"/>
</dbReference>
<evidence type="ECO:0000256" key="5">
    <source>
        <dbReference type="ARBA" id="ARBA00023136"/>
    </source>
</evidence>
<feature type="domain" description="Phytocyanin" evidence="13">
    <location>
        <begin position="22"/>
        <end position="125"/>
    </location>
</feature>
<keyword evidence="16" id="KW-1185">Reference proteome</keyword>